<dbReference type="InterPro" id="IPR054577">
    <property type="entry name" value="OBP47-like_dom"/>
</dbReference>
<evidence type="ECO:0000256" key="4">
    <source>
        <dbReference type="ARBA" id="ARBA00022525"/>
    </source>
</evidence>
<evidence type="ECO:0000256" key="5">
    <source>
        <dbReference type="SAM" id="SignalP"/>
    </source>
</evidence>
<evidence type="ECO:0000256" key="2">
    <source>
        <dbReference type="ARBA" id="ARBA00008098"/>
    </source>
</evidence>
<keyword evidence="8" id="KW-1185">Reference proteome</keyword>
<comment type="caution">
    <text evidence="7">The sequence shown here is derived from an EMBL/GenBank/DDBJ whole genome shotgun (WGS) entry which is preliminary data.</text>
</comment>
<keyword evidence="5" id="KW-0732">Signal</keyword>
<dbReference type="AlphaFoldDB" id="A0A9J6C7D0"/>
<feature type="chain" id="PRO_5039942506" description="OBP47-like domain-containing protein" evidence="5">
    <location>
        <begin position="20"/>
        <end position="202"/>
    </location>
</feature>
<sequence length="202" mass="23543">MKLTVFISFFVCIGYISNAFGIDCDKFQVSKAKECCKMPRLKDVDKVKRIFDEIRARDVTASGPMVECKFSQQMLNESKLIKDNDFDKDGVIKYIDTAIEDDRWKQIFKTSFQDCYKEVSDKFADIQKRYEDAPLNIKKDQCNVKFMAVKTCTILESFKKCPDDVSSKEKECIDLKDWVSKCRSNVYSFTEVAMKIQQKPQQ</sequence>
<dbReference type="Proteomes" id="UP001107558">
    <property type="component" value="Chromosome 2"/>
</dbReference>
<organism evidence="7 8">
    <name type="scientific">Polypedilum vanderplanki</name>
    <name type="common">Sleeping chironomid midge</name>
    <dbReference type="NCBI Taxonomy" id="319348"/>
    <lineage>
        <taxon>Eukaryota</taxon>
        <taxon>Metazoa</taxon>
        <taxon>Ecdysozoa</taxon>
        <taxon>Arthropoda</taxon>
        <taxon>Hexapoda</taxon>
        <taxon>Insecta</taxon>
        <taxon>Pterygota</taxon>
        <taxon>Neoptera</taxon>
        <taxon>Endopterygota</taxon>
        <taxon>Diptera</taxon>
        <taxon>Nematocera</taxon>
        <taxon>Chironomoidea</taxon>
        <taxon>Chironomidae</taxon>
        <taxon>Chironominae</taxon>
        <taxon>Polypedilum</taxon>
        <taxon>Polypedilum</taxon>
    </lineage>
</organism>
<dbReference type="EMBL" id="JADBJN010000002">
    <property type="protein sequence ID" value="KAG5677977.1"/>
    <property type="molecule type" value="Genomic_DNA"/>
</dbReference>
<feature type="signal peptide" evidence="5">
    <location>
        <begin position="1"/>
        <end position="19"/>
    </location>
</feature>
<gene>
    <name evidence="7" type="ORF">PVAND_007689</name>
</gene>
<dbReference type="Gene3D" id="1.10.238.270">
    <property type="match status" value="1"/>
</dbReference>
<evidence type="ECO:0000313" key="7">
    <source>
        <dbReference type="EMBL" id="KAG5677977.1"/>
    </source>
</evidence>
<proteinExistence type="inferred from homology"/>
<evidence type="ECO:0000259" key="6">
    <source>
        <dbReference type="Pfam" id="PF22651"/>
    </source>
</evidence>
<comment type="similarity">
    <text evidence="2">Belongs to the PBP/GOBP family.</text>
</comment>
<keyword evidence="3" id="KW-0813">Transport</keyword>
<reference evidence="7" key="1">
    <citation type="submission" date="2021-03" db="EMBL/GenBank/DDBJ databases">
        <title>Chromosome level genome of the anhydrobiotic midge Polypedilum vanderplanki.</title>
        <authorList>
            <person name="Yoshida Y."/>
            <person name="Kikawada T."/>
            <person name="Gusev O."/>
        </authorList>
    </citation>
    <scope>NUCLEOTIDE SEQUENCE</scope>
    <source>
        <strain evidence="7">NIAS01</strain>
        <tissue evidence="7">Whole body or cell culture</tissue>
    </source>
</reference>
<evidence type="ECO:0000256" key="1">
    <source>
        <dbReference type="ARBA" id="ARBA00004613"/>
    </source>
</evidence>
<dbReference type="GO" id="GO:0005576">
    <property type="term" value="C:extracellular region"/>
    <property type="evidence" value="ECO:0007669"/>
    <property type="project" value="UniProtKB-SubCell"/>
</dbReference>
<protein>
    <recommendedName>
        <fullName evidence="6">OBP47-like domain-containing protein</fullName>
    </recommendedName>
</protein>
<comment type="subcellular location">
    <subcellularLocation>
        <location evidence="1">Secreted</location>
    </subcellularLocation>
</comment>
<dbReference type="PANTHER" id="PTHR21066">
    <property type="entry name" value="ODORANT-BINDING PROTEIN 59A-RELATED"/>
    <property type="match status" value="1"/>
</dbReference>
<dbReference type="PANTHER" id="PTHR21066:SF9">
    <property type="entry name" value="ODORANT-BINDING PROTEIN 59A"/>
    <property type="match status" value="1"/>
</dbReference>
<name>A0A9J6C7D0_POLVA</name>
<evidence type="ECO:0000256" key="3">
    <source>
        <dbReference type="ARBA" id="ARBA00022448"/>
    </source>
</evidence>
<dbReference type="InterPro" id="IPR052295">
    <property type="entry name" value="Odorant-binding_protein"/>
</dbReference>
<dbReference type="Pfam" id="PF22651">
    <property type="entry name" value="OBP47_like"/>
    <property type="match status" value="1"/>
</dbReference>
<accession>A0A9J6C7D0</accession>
<keyword evidence="4" id="KW-0964">Secreted</keyword>
<evidence type="ECO:0000313" key="8">
    <source>
        <dbReference type="Proteomes" id="UP001107558"/>
    </source>
</evidence>
<feature type="domain" description="OBP47-like" evidence="6">
    <location>
        <begin position="67"/>
        <end position="177"/>
    </location>
</feature>